<dbReference type="AlphaFoldDB" id="A0A284QR46"/>
<dbReference type="EMBL" id="FUEG01000001">
    <property type="protein sequence ID" value="SJK98927.1"/>
    <property type="molecule type" value="Genomic_DNA"/>
</dbReference>
<evidence type="ECO:0000313" key="2">
    <source>
        <dbReference type="Proteomes" id="UP000219338"/>
    </source>
</evidence>
<protein>
    <submittedName>
        <fullName evidence="1">Uncharacterized protein</fullName>
    </submittedName>
</protein>
<organism evidence="1 2">
    <name type="scientific">Armillaria ostoyae</name>
    <name type="common">Armillaria root rot fungus</name>
    <dbReference type="NCBI Taxonomy" id="47428"/>
    <lineage>
        <taxon>Eukaryota</taxon>
        <taxon>Fungi</taxon>
        <taxon>Dikarya</taxon>
        <taxon>Basidiomycota</taxon>
        <taxon>Agaricomycotina</taxon>
        <taxon>Agaricomycetes</taxon>
        <taxon>Agaricomycetidae</taxon>
        <taxon>Agaricales</taxon>
        <taxon>Marasmiineae</taxon>
        <taxon>Physalacriaceae</taxon>
        <taxon>Armillaria</taxon>
    </lineage>
</organism>
<dbReference type="Proteomes" id="UP000219338">
    <property type="component" value="Unassembled WGS sequence"/>
</dbReference>
<sequence length="87" mass="9938">MPIRISNLVVIEANIPAYTCIAQSKEMLMNLYNEEGVPFSEPRWTLEAIALHAIIPTLAFVETMSCTRQDLKMVIDETLRRMPKSIE</sequence>
<evidence type="ECO:0000313" key="1">
    <source>
        <dbReference type="EMBL" id="SJK98927.1"/>
    </source>
</evidence>
<accession>A0A284QR46</accession>
<reference evidence="2" key="1">
    <citation type="journal article" date="2017" name="Nat. Ecol. Evol.">
        <title>Genome expansion and lineage-specific genetic innovations in the forest pathogenic fungi Armillaria.</title>
        <authorList>
            <person name="Sipos G."/>
            <person name="Prasanna A.N."/>
            <person name="Walter M.C."/>
            <person name="O'Connor E."/>
            <person name="Balint B."/>
            <person name="Krizsan K."/>
            <person name="Kiss B."/>
            <person name="Hess J."/>
            <person name="Varga T."/>
            <person name="Slot J."/>
            <person name="Riley R."/>
            <person name="Boka B."/>
            <person name="Rigling D."/>
            <person name="Barry K."/>
            <person name="Lee J."/>
            <person name="Mihaltcheva S."/>
            <person name="LaButti K."/>
            <person name="Lipzen A."/>
            <person name="Waldron R."/>
            <person name="Moloney N.M."/>
            <person name="Sperisen C."/>
            <person name="Kredics L."/>
            <person name="Vagvoelgyi C."/>
            <person name="Patrignani A."/>
            <person name="Fitzpatrick D."/>
            <person name="Nagy I."/>
            <person name="Doyle S."/>
            <person name="Anderson J.B."/>
            <person name="Grigoriev I.V."/>
            <person name="Gueldener U."/>
            <person name="Muensterkoetter M."/>
            <person name="Nagy L.G."/>
        </authorList>
    </citation>
    <scope>NUCLEOTIDE SEQUENCE [LARGE SCALE GENOMIC DNA]</scope>
    <source>
        <strain evidence="2">C18/9</strain>
    </source>
</reference>
<gene>
    <name evidence="1" type="ORF">ARMOST_02204</name>
</gene>
<keyword evidence="2" id="KW-1185">Reference proteome</keyword>
<proteinExistence type="predicted"/>
<name>A0A284QR46_ARMOS</name>